<dbReference type="Gene3D" id="1.25.10.90">
    <property type="match status" value="1"/>
</dbReference>
<evidence type="ECO:0000313" key="1">
    <source>
        <dbReference type="EMBL" id="GCE39916.1"/>
    </source>
</evidence>
<gene>
    <name evidence="1" type="ORF">Rhow_003559</name>
</gene>
<reference evidence="1 2" key="1">
    <citation type="submission" date="2018-11" db="EMBL/GenBank/DDBJ databases">
        <title>Microbial catabolism of amino acid.</title>
        <authorList>
            <person name="Hibi M."/>
            <person name="Ogawa J."/>
        </authorList>
    </citation>
    <scope>NUCLEOTIDE SEQUENCE [LARGE SCALE GENOMIC DNA]</scope>
    <source>
        <strain evidence="1 2">C31-06</strain>
    </source>
</reference>
<name>A0A402C8I1_RHOWR</name>
<sequence length="257" mass="28515">MIFARAVGDVWDSAFVTSTADDVKRALDEVSDEADAVALARFFKTGPGEYGEGDVFIGVRVPRTRSVVRAHADLDLPEVEVLLDSPVHEHRLAGLLVLVAQFDRSGKAGDDALGEKIASFYLDLVMRGRVNNWDLVDASAERILGGWLFDRPRDLVYKLAADDDLWRRRVALLTTFGFIRRGDASTTLEVAESVLGDRRDLTQKATGWMLREVGKRVDRALLTGFLDRNAAAMGRTALTYACEHLTAEERAGYRAMR</sequence>
<comment type="caution">
    <text evidence="1">The sequence shown here is derived from an EMBL/GenBank/DDBJ whole genome shotgun (WGS) entry which is preliminary data.</text>
</comment>
<dbReference type="PANTHER" id="PTHR34070">
    <property type="entry name" value="ARMADILLO-TYPE FOLD"/>
    <property type="match status" value="1"/>
</dbReference>
<dbReference type="InterPro" id="IPR016024">
    <property type="entry name" value="ARM-type_fold"/>
</dbReference>
<dbReference type="CDD" id="cd06561">
    <property type="entry name" value="AlkD_like"/>
    <property type="match status" value="1"/>
</dbReference>
<evidence type="ECO:0000313" key="2">
    <source>
        <dbReference type="Proteomes" id="UP000287519"/>
    </source>
</evidence>
<evidence type="ECO:0008006" key="3">
    <source>
        <dbReference type="Google" id="ProtNLM"/>
    </source>
</evidence>
<dbReference type="OrthoDB" id="9775346at2"/>
<protein>
    <recommendedName>
        <fullName evidence="3">DNA alkylation repair enzyme</fullName>
    </recommendedName>
</protein>
<keyword evidence="2" id="KW-1185">Reference proteome</keyword>
<dbReference type="Pfam" id="PF08713">
    <property type="entry name" value="DNA_alkylation"/>
    <property type="match status" value="1"/>
</dbReference>
<dbReference type="Proteomes" id="UP000287519">
    <property type="component" value="Unassembled WGS sequence"/>
</dbReference>
<dbReference type="SUPFAM" id="SSF48371">
    <property type="entry name" value="ARM repeat"/>
    <property type="match status" value="1"/>
</dbReference>
<accession>A0A402C8I1</accession>
<dbReference type="RefSeq" id="WP_124392276.1">
    <property type="nucleotide sequence ID" value="NZ_BHYM01000032.1"/>
</dbReference>
<organism evidence="1 2">
    <name type="scientific">Rhodococcus wratislaviensis</name>
    <name type="common">Tsukamurella wratislaviensis</name>
    <dbReference type="NCBI Taxonomy" id="44752"/>
    <lineage>
        <taxon>Bacteria</taxon>
        <taxon>Bacillati</taxon>
        <taxon>Actinomycetota</taxon>
        <taxon>Actinomycetes</taxon>
        <taxon>Mycobacteriales</taxon>
        <taxon>Nocardiaceae</taxon>
        <taxon>Rhodococcus</taxon>
    </lineage>
</organism>
<proteinExistence type="predicted"/>
<dbReference type="AlphaFoldDB" id="A0A402C8I1"/>
<dbReference type="PANTHER" id="PTHR34070:SF1">
    <property type="entry name" value="DNA ALKYLATION REPAIR PROTEIN"/>
    <property type="match status" value="1"/>
</dbReference>
<dbReference type="InterPro" id="IPR014825">
    <property type="entry name" value="DNA_alkylation"/>
</dbReference>
<dbReference type="EMBL" id="BHYM01000032">
    <property type="protein sequence ID" value="GCE39916.1"/>
    <property type="molecule type" value="Genomic_DNA"/>
</dbReference>